<dbReference type="GO" id="GO:0003995">
    <property type="term" value="F:acyl-CoA dehydrogenase activity"/>
    <property type="evidence" value="ECO:0007669"/>
    <property type="project" value="TreeGrafter"/>
</dbReference>
<evidence type="ECO:0000256" key="6">
    <source>
        <dbReference type="ARBA" id="ARBA00023002"/>
    </source>
</evidence>
<dbReference type="SUPFAM" id="SSF56645">
    <property type="entry name" value="Acyl-CoA dehydrogenase NM domain-like"/>
    <property type="match status" value="1"/>
</dbReference>
<gene>
    <name evidence="11" type="ORF">CSW64_18085</name>
</gene>
<dbReference type="Pfam" id="PF02771">
    <property type="entry name" value="Acyl-CoA_dh_N"/>
    <property type="match status" value="1"/>
</dbReference>
<protein>
    <submittedName>
        <fullName evidence="11">Acyl-CoA dehydrogenase</fullName>
    </submittedName>
</protein>
<dbReference type="AlphaFoldDB" id="A0A2D2B1L8"/>
<dbReference type="KEGG" id="cmb:CSW64_18085"/>
<feature type="domain" description="Acyl-CoA oxidase/dehydrogenase middle" evidence="9">
    <location>
        <begin position="124"/>
        <end position="200"/>
    </location>
</feature>
<dbReference type="InterPro" id="IPR009075">
    <property type="entry name" value="AcylCo_DH/oxidase_C"/>
</dbReference>
<sequence length="387" mass="41924">MTDAAADLVERISAFIRETVIPYEGDARIGKHGPSDDLRIELQAKARAAGLLSPHVGREFGGHGLNHRQIAQAFRAAGYSLLGPVALNIMAPDEGNMAMLEKVASEAQKERFLRPLASGAVRSAFLMTEPDGGAGSDPSMMQTTAVQDGNHWVINGRKTFITGADGAGFGIIMARTETGATMFLADMGGDDIRIDRVLDTIDRTMPGGHAMMTLENVRVPADQILGEIGQGFKYAQVRLAPARLTHCMRWWGAAKRAHDTAVEYATHRMAFGKPLIDHEGVGFMLADNEIDLKQAELMIDWCAGVLDVHGHGAGTEESSFAKVAVSEALFRIADRCVQVLGGLGVTDDTPVHQIFRDIRAFRIYDGPSEVHRWSIAKRIKKRALAGA</sequence>
<dbReference type="OrthoDB" id="9780544at2"/>
<evidence type="ECO:0000256" key="7">
    <source>
        <dbReference type="RuleBase" id="RU362125"/>
    </source>
</evidence>
<comment type="similarity">
    <text evidence="2 7">Belongs to the acyl-CoA dehydrogenase family.</text>
</comment>
<dbReference type="InterPro" id="IPR036250">
    <property type="entry name" value="AcylCo_DH-like_C"/>
</dbReference>
<evidence type="ECO:0000256" key="4">
    <source>
        <dbReference type="ARBA" id="ARBA00022630"/>
    </source>
</evidence>
<dbReference type="PANTHER" id="PTHR48083:SF13">
    <property type="entry name" value="ACYL-COA DEHYDROGENASE FAMILY MEMBER 11"/>
    <property type="match status" value="1"/>
</dbReference>
<comment type="subunit">
    <text evidence="3">Homodimer.</text>
</comment>
<dbReference type="InterPro" id="IPR050741">
    <property type="entry name" value="Acyl-CoA_dehydrogenase"/>
</dbReference>
<dbReference type="GO" id="GO:0050660">
    <property type="term" value="F:flavin adenine dinucleotide binding"/>
    <property type="evidence" value="ECO:0007669"/>
    <property type="project" value="InterPro"/>
</dbReference>
<dbReference type="Pfam" id="PF00441">
    <property type="entry name" value="Acyl-CoA_dh_1"/>
    <property type="match status" value="1"/>
</dbReference>
<evidence type="ECO:0000313" key="12">
    <source>
        <dbReference type="Proteomes" id="UP000228945"/>
    </source>
</evidence>
<feature type="domain" description="Acyl-CoA dehydrogenase/oxidase C-terminal" evidence="8">
    <location>
        <begin position="229"/>
        <end position="379"/>
    </location>
</feature>
<evidence type="ECO:0000256" key="2">
    <source>
        <dbReference type="ARBA" id="ARBA00009347"/>
    </source>
</evidence>
<dbReference type="EMBL" id="CP024201">
    <property type="protein sequence ID" value="ATQ44159.1"/>
    <property type="molecule type" value="Genomic_DNA"/>
</dbReference>
<dbReference type="InterPro" id="IPR009100">
    <property type="entry name" value="AcylCoA_DH/oxidase_NM_dom_sf"/>
</dbReference>
<proteinExistence type="inferred from homology"/>
<reference evidence="11 12" key="1">
    <citation type="submission" date="2017-10" db="EMBL/GenBank/DDBJ databases">
        <title>Genome sequence of Caulobacter mirabilis FWC38.</title>
        <authorList>
            <person name="Fiebig A."/>
            <person name="Crosson S."/>
        </authorList>
    </citation>
    <scope>NUCLEOTIDE SEQUENCE [LARGE SCALE GENOMIC DNA]</scope>
    <source>
        <strain evidence="11 12">FWC 38</strain>
    </source>
</reference>
<dbReference type="InterPro" id="IPR006091">
    <property type="entry name" value="Acyl-CoA_Oxase/DH_mid-dom"/>
</dbReference>
<evidence type="ECO:0000256" key="3">
    <source>
        <dbReference type="ARBA" id="ARBA00011738"/>
    </source>
</evidence>
<keyword evidence="5 7" id="KW-0274">FAD</keyword>
<keyword evidence="12" id="KW-1185">Reference proteome</keyword>
<evidence type="ECO:0000313" key="11">
    <source>
        <dbReference type="EMBL" id="ATQ44159.1"/>
    </source>
</evidence>
<evidence type="ECO:0000259" key="9">
    <source>
        <dbReference type="Pfam" id="PF02770"/>
    </source>
</evidence>
<comment type="cofactor">
    <cofactor evidence="1 7">
        <name>FAD</name>
        <dbReference type="ChEBI" id="CHEBI:57692"/>
    </cofactor>
</comment>
<accession>A0A2D2B1L8</accession>
<evidence type="ECO:0000259" key="10">
    <source>
        <dbReference type="Pfam" id="PF02771"/>
    </source>
</evidence>
<evidence type="ECO:0000256" key="1">
    <source>
        <dbReference type="ARBA" id="ARBA00001974"/>
    </source>
</evidence>
<feature type="domain" description="Acyl-CoA dehydrogenase/oxidase N-terminal" evidence="10">
    <location>
        <begin position="3"/>
        <end position="119"/>
    </location>
</feature>
<dbReference type="InterPro" id="IPR046373">
    <property type="entry name" value="Acyl-CoA_Oxase/DH_mid-dom_sf"/>
</dbReference>
<dbReference type="GO" id="GO:0033539">
    <property type="term" value="P:fatty acid beta-oxidation using acyl-CoA dehydrogenase"/>
    <property type="evidence" value="ECO:0007669"/>
    <property type="project" value="TreeGrafter"/>
</dbReference>
<dbReference type="GO" id="GO:0005737">
    <property type="term" value="C:cytoplasm"/>
    <property type="evidence" value="ECO:0007669"/>
    <property type="project" value="TreeGrafter"/>
</dbReference>
<evidence type="ECO:0000259" key="8">
    <source>
        <dbReference type="Pfam" id="PF00441"/>
    </source>
</evidence>
<dbReference type="Pfam" id="PF02770">
    <property type="entry name" value="Acyl-CoA_dh_M"/>
    <property type="match status" value="1"/>
</dbReference>
<keyword evidence="4 7" id="KW-0285">Flavoprotein</keyword>
<dbReference type="RefSeq" id="WP_099623407.1">
    <property type="nucleotide sequence ID" value="NZ_CP024201.1"/>
</dbReference>
<dbReference type="Gene3D" id="1.20.140.10">
    <property type="entry name" value="Butyryl-CoA Dehydrogenase, subunit A, domain 3"/>
    <property type="match status" value="1"/>
</dbReference>
<keyword evidence="6 7" id="KW-0560">Oxidoreductase</keyword>
<dbReference type="Gene3D" id="1.10.540.10">
    <property type="entry name" value="Acyl-CoA dehydrogenase/oxidase, N-terminal domain"/>
    <property type="match status" value="1"/>
</dbReference>
<dbReference type="Gene3D" id="2.40.110.10">
    <property type="entry name" value="Butyryl-CoA Dehydrogenase, subunit A, domain 2"/>
    <property type="match status" value="1"/>
</dbReference>
<dbReference type="Proteomes" id="UP000228945">
    <property type="component" value="Chromosome"/>
</dbReference>
<dbReference type="InterPro" id="IPR037069">
    <property type="entry name" value="AcylCoA_DH/ox_N_sf"/>
</dbReference>
<evidence type="ECO:0000256" key="5">
    <source>
        <dbReference type="ARBA" id="ARBA00022827"/>
    </source>
</evidence>
<dbReference type="InterPro" id="IPR013786">
    <property type="entry name" value="AcylCoA_DH/ox_N"/>
</dbReference>
<dbReference type="PANTHER" id="PTHR48083">
    <property type="entry name" value="MEDIUM-CHAIN SPECIFIC ACYL-COA DEHYDROGENASE, MITOCHONDRIAL-RELATED"/>
    <property type="match status" value="1"/>
</dbReference>
<name>A0A2D2B1L8_9CAUL</name>
<organism evidence="11 12">
    <name type="scientific">Caulobacter mirabilis</name>
    <dbReference type="NCBI Taxonomy" id="69666"/>
    <lineage>
        <taxon>Bacteria</taxon>
        <taxon>Pseudomonadati</taxon>
        <taxon>Pseudomonadota</taxon>
        <taxon>Alphaproteobacteria</taxon>
        <taxon>Caulobacterales</taxon>
        <taxon>Caulobacteraceae</taxon>
        <taxon>Caulobacter</taxon>
    </lineage>
</organism>
<dbReference type="SUPFAM" id="SSF47203">
    <property type="entry name" value="Acyl-CoA dehydrogenase C-terminal domain-like"/>
    <property type="match status" value="1"/>
</dbReference>